<gene>
    <name evidence="4" type="ORF">GRF29_1536g551435</name>
</gene>
<evidence type="ECO:0000313" key="5">
    <source>
        <dbReference type="Proteomes" id="UP001280581"/>
    </source>
</evidence>
<organism evidence="4 5">
    <name type="scientific">Pseudopithomyces chartarum</name>
    <dbReference type="NCBI Taxonomy" id="1892770"/>
    <lineage>
        <taxon>Eukaryota</taxon>
        <taxon>Fungi</taxon>
        <taxon>Dikarya</taxon>
        <taxon>Ascomycota</taxon>
        <taxon>Pezizomycotina</taxon>
        <taxon>Dothideomycetes</taxon>
        <taxon>Pleosporomycetidae</taxon>
        <taxon>Pleosporales</taxon>
        <taxon>Massarineae</taxon>
        <taxon>Didymosphaeriaceae</taxon>
        <taxon>Pseudopithomyces</taxon>
    </lineage>
</organism>
<sequence>MDFDSGYRYRYPQHVELGYPLQQYSYNDQNTVSNGNRVSSRLCPMRTPGGGPRLHVHQRREEDVEIGQRRRVAVACARCRKRKIRCSGDPGDGTGCQNCHSAGLDPKLCAFHRVGSGEATSMMDLHNFNQLANSQAFMLYNAPASPARSRTTNYPPTLDIKSIYQQTGWYNSPYSSEDPSPVEAYGFDQHATYLPTQSPVGYSGNYGWNAASKPHHNSYTGHDSTLYTTNSLPYVHHNIRPAASSEALSNSMTSLQLTLPERPHTRASISASQRPQLPIPQPSPAQASRNVVDQMQDQRLRSARTTGKGSFGSGSFPKPLHAFSNDMDAQASTSTSDGLATQTTSAPTSKVDVMTTATTQDLPVSAGTQYNFCAPPLFDVTPTPSQSVYSNFRDSRDYKVVTSSPKSKKIQIPRKASHNNMYTTGSSSSSLSSSNSSDGSTLVSGHRYTPLSHSQSRPQSQATLKSLAKKPTMHWTPSAVSNRNY</sequence>
<accession>A0AAN6LKW5</accession>
<evidence type="ECO:0000256" key="1">
    <source>
        <dbReference type="ARBA" id="ARBA00023242"/>
    </source>
</evidence>
<dbReference type="CDD" id="cd00067">
    <property type="entry name" value="GAL4"/>
    <property type="match status" value="1"/>
</dbReference>
<reference evidence="4 5" key="1">
    <citation type="submission" date="2021-02" db="EMBL/GenBank/DDBJ databases">
        <title>Genome assembly of Pseudopithomyces chartarum.</title>
        <authorList>
            <person name="Jauregui R."/>
            <person name="Singh J."/>
            <person name="Voisey C."/>
        </authorList>
    </citation>
    <scope>NUCLEOTIDE SEQUENCE [LARGE SCALE GENOMIC DNA]</scope>
    <source>
        <strain evidence="4 5">AGR01</strain>
    </source>
</reference>
<evidence type="ECO:0000256" key="2">
    <source>
        <dbReference type="SAM" id="MobiDB-lite"/>
    </source>
</evidence>
<dbReference type="Proteomes" id="UP001280581">
    <property type="component" value="Unassembled WGS sequence"/>
</dbReference>
<proteinExistence type="predicted"/>
<dbReference type="AlphaFoldDB" id="A0AAN6LKW5"/>
<keyword evidence="5" id="KW-1185">Reference proteome</keyword>
<feature type="compositionally biased region" description="Polar residues" evidence="2">
    <location>
        <begin position="284"/>
        <end position="297"/>
    </location>
</feature>
<evidence type="ECO:0000259" key="3">
    <source>
        <dbReference type="PROSITE" id="PS50048"/>
    </source>
</evidence>
<feature type="compositionally biased region" description="Low complexity" evidence="2">
    <location>
        <begin position="423"/>
        <end position="445"/>
    </location>
</feature>
<name>A0AAN6LKW5_9PLEO</name>
<comment type="caution">
    <text evidence="4">The sequence shown here is derived from an EMBL/GenBank/DDBJ whole genome shotgun (WGS) entry which is preliminary data.</text>
</comment>
<dbReference type="GO" id="GO:0000981">
    <property type="term" value="F:DNA-binding transcription factor activity, RNA polymerase II-specific"/>
    <property type="evidence" value="ECO:0007669"/>
    <property type="project" value="InterPro"/>
</dbReference>
<feature type="compositionally biased region" description="Basic residues" evidence="2">
    <location>
        <begin position="406"/>
        <end position="417"/>
    </location>
</feature>
<dbReference type="PROSITE" id="PS50048">
    <property type="entry name" value="ZN2_CY6_FUNGAL_2"/>
    <property type="match status" value="1"/>
</dbReference>
<feature type="compositionally biased region" description="Low complexity" evidence="2">
    <location>
        <begin position="305"/>
        <end position="319"/>
    </location>
</feature>
<feature type="region of interest" description="Disordered" evidence="2">
    <location>
        <begin position="400"/>
        <end position="485"/>
    </location>
</feature>
<dbReference type="InterPro" id="IPR036864">
    <property type="entry name" value="Zn2-C6_fun-type_DNA-bd_sf"/>
</dbReference>
<feature type="domain" description="Zn(2)-C6 fungal-type" evidence="3">
    <location>
        <begin position="75"/>
        <end position="111"/>
    </location>
</feature>
<dbReference type="Gene3D" id="4.10.240.10">
    <property type="entry name" value="Zn(2)-C6 fungal-type DNA-binding domain"/>
    <property type="match status" value="1"/>
</dbReference>
<dbReference type="SUPFAM" id="SSF57701">
    <property type="entry name" value="Zn2/Cys6 DNA-binding domain"/>
    <property type="match status" value="1"/>
</dbReference>
<keyword evidence="1" id="KW-0539">Nucleus</keyword>
<dbReference type="Pfam" id="PF00172">
    <property type="entry name" value="Zn_clus"/>
    <property type="match status" value="1"/>
</dbReference>
<dbReference type="SMART" id="SM00066">
    <property type="entry name" value="GAL4"/>
    <property type="match status" value="1"/>
</dbReference>
<protein>
    <recommendedName>
        <fullName evidence="3">Zn(2)-C6 fungal-type domain-containing protein</fullName>
    </recommendedName>
</protein>
<dbReference type="InterPro" id="IPR001138">
    <property type="entry name" value="Zn2Cys6_DnaBD"/>
</dbReference>
<evidence type="ECO:0000313" key="4">
    <source>
        <dbReference type="EMBL" id="KAK3197080.1"/>
    </source>
</evidence>
<dbReference type="GO" id="GO:0008270">
    <property type="term" value="F:zinc ion binding"/>
    <property type="evidence" value="ECO:0007669"/>
    <property type="project" value="InterPro"/>
</dbReference>
<feature type="region of interest" description="Disordered" evidence="2">
    <location>
        <begin position="261"/>
        <end position="348"/>
    </location>
</feature>
<feature type="compositionally biased region" description="Polar residues" evidence="2">
    <location>
        <begin position="330"/>
        <end position="348"/>
    </location>
</feature>
<feature type="compositionally biased region" description="Polar residues" evidence="2">
    <location>
        <begin position="451"/>
        <end position="464"/>
    </location>
</feature>
<dbReference type="EMBL" id="WVTA01000021">
    <property type="protein sequence ID" value="KAK3197080.1"/>
    <property type="molecule type" value="Genomic_DNA"/>
</dbReference>